<keyword evidence="5 7" id="KW-0472">Membrane</keyword>
<feature type="transmembrane region" description="Helical" evidence="7">
    <location>
        <begin position="331"/>
        <end position="351"/>
    </location>
</feature>
<evidence type="ECO:0000256" key="1">
    <source>
        <dbReference type="ARBA" id="ARBA00004141"/>
    </source>
</evidence>
<dbReference type="InterPro" id="IPR011701">
    <property type="entry name" value="MFS"/>
</dbReference>
<feature type="transmembrane region" description="Helical" evidence="7">
    <location>
        <begin position="371"/>
        <end position="389"/>
    </location>
</feature>
<feature type="transmembrane region" description="Helical" evidence="7">
    <location>
        <begin position="180"/>
        <end position="203"/>
    </location>
</feature>
<dbReference type="SUPFAM" id="SSF88697">
    <property type="entry name" value="PUA domain-like"/>
    <property type="match status" value="1"/>
</dbReference>
<dbReference type="InterPro" id="IPR036259">
    <property type="entry name" value="MFS_trans_sf"/>
</dbReference>
<keyword evidence="3 7" id="KW-0812">Transmembrane</keyword>
<evidence type="ECO:0000259" key="8">
    <source>
        <dbReference type="PROSITE" id="PS50850"/>
    </source>
</evidence>
<dbReference type="InParanoid" id="S8DM03"/>
<dbReference type="PROSITE" id="PS50850">
    <property type="entry name" value="MFS"/>
    <property type="match status" value="1"/>
</dbReference>
<dbReference type="AlphaFoldDB" id="S8DM03"/>
<dbReference type="eggNOG" id="KOG0254">
    <property type="taxonomic scope" value="Eukaryota"/>
</dbReference>
<evidence type="ECO:0000256" key="2">
    <source>
        <dbReference type="ARBA" id="ARBA00022448"/>
    </source>
</evidence>
<feature type="transmembrane region" description="Helical" evidence="7">
    <location>
        <begin position="154"/>
        <end position="173"/>
    </location>
</feature>
<keyword evidence="2" id="KW-0813">Transport</keyword>
<gene>
    <name evidence="9" type="ORF">FOMPIDRAFT_1063158</name>
</gene>
<feature type="transmembrane region" description="Helical" evidence="7">
    <location>
        <begin position="460"/>
        <end position="482"/>
    </location>
</feature>
<organism evidence="9 10">
    <name type="scientific">Fomitopsis schrenkii</name>
    <name type="common">Brown rot fungus</name>
    <dbReference type="NCBI Taxonomy" id="2126942"/>
    <lineage>
        <taxon>Eukaryota</taxon>
        <taxon>Fungi</taxon>
        <taxon>Dikarya</taxon>
        <taxon>Basidiomycota</taxon>
        <taxon>Agaricomycotina</taxon>
        <taxon>Agaricomycetes</taxon>
        <taxon>Polyporales</taxon>
        <taxon>Fomitopsis</taxon>
    </lineage>
</organism>
<feature type="transmembrane region" description="Helical" evidence="7">
    <location>
        <begin position="278"/>
        <end position="297"/>
    </location>
</feature>
<feature type="transmembrane region" description="Helical" evidence="7">
    <location>
        <begin position="516"/>
        <end position="535"/>
    </location>
</feature>
<dbReference type="SUPFAM" id="SSF103473">
    <property type="entry name" value="MFS general substrate transporter"/>
    <property type="match status" value="1"/>
</dbReference>
<dbReference type="Gene3D" id="1.20.1250.20">
    <property type="entry name" value="MFS general substrate transporter like domains"/>
    <property type="match status" value="1"/>
</dbReference>
<feature type="transmembrane region" description="Helical" evidence="7">
    <location>
        <begin position="394"/>
        <end position="415"/>
    </location>
</feature>
<accession>S8DM03</accession>
<evidence type="ECO:0000256" key="6">
    <source>
        <dbReference type="SAM" id="MobiDB-lite"/>
    </source>
</evidence>
<dbReference type="FunCoup" id="S8DM03">
    <property type="interactions" value="25"/>
</dbReference>
<dbReference type="InterPro" id="IPR020846">
    <property type="entry name" value="MFS_dom"/>
</dbReference>
<keyword evidence="4 7" id="KW-1133">Transmembrane helix</keyword>
<dbReference type="Proteomes" id="UP000015241">
    <property type="component" value="Unassembled WGS sequence"/>
</dbReference>
<dbReference type="PANTHER" id="PTHR42718:SF9">
    <property type="entry name" value="MAJOR FACILITATOR SUPERFAMILY MULTIDRUG TRANSPORTER MFSC"/>
    <property type="match status" value="1"/>
</dbReference>
<reference evidence="9 10" key="1">
    <citation type="journal article" date="2012" name="Science">
        <title>The Paleozoic origin of enzymatic lignin decomposition reconstructed from 31 fungal genomes.</title>
        <authorList>
            <person name="Floudas D."/>
            <person name="Binder M."/>
            <person name="Riley R."/>
            <person name="Barry K."/>
            <person name="Blanchette R.A."/>
            <person name="Henrissat B."/>
            <person name="Martinez A.T."/>
            <person name="Otillar R."/>
            <person name="Spatafora J.W."/>
            <person name="Yadav J.S."/>
            <person name="Aerts A."/>
            <person name="Benoit I."/>
            <person name="Boyd A."/>
            <person name="Carlson A."/>
            <person name="Copeland A."/>
            <person name="Coutinho P.M."/>
            <person name="de Vries R.P."/>
            <person name="Ferreira P."/>
            <person name="Findley K."/>
            <person name="Foster B."/>
            <person name="Gaskell J."/>
            <person name="Glotzer D."/>
            <person name="Gorecki P."/>
            <person name="Heitman J."/>
            <person name="Hesse C."/>
            <person name="Hori C."/>
            <person name="Igarashi K."/>
            <person name="Jurgens J.A."/>
            <person name="Kallen N."/>
            <person name="Kersten P."/>
            <person name="Kohler A."/>
            <person name="Kuees U."/>
            <person name="Kumar T.K.A."/>
            <person name="Kuo A."/>
            <person name="LaButti K."/>
            <person name="Larrondo L.F."/>
            <person name="Lindquist E."/>
            <person name="Ling A."/>
            <person name="Lombard V."/>
            <person name="Lucas S."/>
            <person name="Lundell T."/>
            <person name="Martin R."/>
            <person name="McLaughlin D.J."/>
            <person name="Morgenstern I."/>
            <person name="Morin E."/>
            <person name="Murat C."/>
            <person name="Nagy L.G."/>
            <person name="Nolan M."/>
            <person name="Ohm R.A."/>
            <person name="Patyshakuliyeva A."/>
            <person name="Rokas A."/>
            <person name="Ruiz-Duenas F.J."/>
            <person name="Sabat G."/>
            <person name="Salamov A."/>
            <person name="Samejima M."/>
            <person name="Schmutz J."/>
            <person name="Slot J.C."/>
            <person name="St John F."/>
            <person name="Stenlid J."/>
            <person name="Sun H."/>
            <person name="Sun S."/>
            <person name="Syed K."/>
            <person name="Tsang A."/>
            <person name="Wiebenga A."/>
            <person name="Young D."/>
            <person name="Pisabarro A."/>
            <person name="Eastwood D.C."/>
            <person name="Martin F."/>
            <person name="Cullen D."/>
            <person name="Grigoriev I.V."/>
            <person name="Hibbett D.S."/>
        </authorList>
    </citation>
    <scope>NUCLEOTIDE SEQUENCE</scope>
    <source>
        <strain evidence="10">FP-58527</strain>
    </source>
</reference>
<feature type="transmembrane region" description="Helical" evidence="7">
    <location>
        <begin position="122"/>
        <end position="142"/>
    </location>
</feature>
<protein>
    <recommendedName>
        <fullName evidence="8">Major facilitator superfamily (MFS) profile domain-containing protein</fullName>
    </recommendedName>
</protein>
<dbReference type="PANTHER" id="PTHR42718">
    <property type="entry name" value="MAJOR FACILITATOR SUPERFAMILY MULTIDRUG TRANSPORTER MFSC"/>
    <property type="match status" value="1"/>
</dbReference>
<evidence type="ECO:0000256" key="3">
    <source>
        <dbReference type="ARBA" id="ARBA00022692"/>
    </source>
</evidence>
<feature type="region of interest" description="Disordered" evidence="6">
    <location>
        <begin position="717"/>
        <end position="758"/>
    </location>
</feature>
<dbReference type="InterPro" id="IPR015947">
    <property type="entry name" value="PUA-like_sf"/>
</dbReference>
<proteinExistence type="predicted"/>
<dbReference type="STRING" id="743788.S8DM03"/>
<dbReference type="GO" id="GO:0016020">
    <property type="term" value="C:membrane"/>
    <property type="evidence" value="ECO:0007669"/>
    <property type="project" value="UniProtKB-SubCell"/>
</dbReference>
<dbReference type="GO" id="GO:0022857">
    <property type="term" value="F:transmembrane transporter activity"/>
    <property type="evidence" value="ECO:0007669"/>
    <property type="project" value="InterPro"/>
</dbReference>
<dbReference type="Pfam" id="PF07690">
    <property type="entry name" value="MFS_1"/>
    <property type="match status" value="1"/>
</dbReference>
<evidence type="ECO:0000313" key="9">
    <source>
        <dbReference type="EMBL" id="EPS94511.1"/>
    </source>
</evidence>
<feature type="transmembrane region" description="Helical" evidence="7">
    <location>
        <begin position="54"/>
        <end position="78"/>
    </location>
</feature>
<feature type="domain" description="Major facilitator superfamily (MFS) profile" evidence="8">
    <location>
        <begin position="56"/>
        <end position="539"/>
    </location>
</feature>
<feature type="region of interest" description="Disordered" evidence="6">
    <location>
        <begin position="1"/>
        <end position="44"/>
    </location>
</feature>
<feature type="transmembrane region" description="Helical" evidence="7">
    <location>
        <begin position="215"/>
        <end position="234"/>
    </location>
</feature>
<evidence type="ECO:0000256" key="4">
    <source>
        <dbReference type="ARBA" id="ARBA00022989"/>
    </source>
</evidence>
<feature type="transmembrane region" description="Helical" evidence="7">
    <location>
        <begin position="421"/>
        <end position="448"/>
    </location>
</feature>
<dbReference type="Gene3D" id="1.20.1720.10">
    <property type="entry name" value="Multidrug resistance protein D"/>
    <property type="match status" value="1"/>
</dbReference>
<evidence type="ECO:0000256" key="5">
    <source>
        <dbReference type="ARBA" id="ARBA00023136"/>
    </source>
</evidence>
<comment type="subcellular location">
    <subcellularLocation>
        <location evidence="1">Membrane</location>
        <topology evidence="1">Multi-pass membrane protein</topology>
    </subcellularLocation>
</comment>
<dbReference type="OrthoDB" id="5086884at2759"/>
<evidence type="ECO:0000313" key="10">
    <source>
        <dbReference type="Proteomes" id="UP000015241"/>
    </source>
</evidence>
<feature type="transmembrane region" description="Helical" evidence="7">
    <location>
        <begin position="90"/>
        <end position="110"/>
    </location>
</feature>
<keyword evidence="10" id="KW-1185">Reference proteome</keyword>
<sequence length="758" mass="81722">MASKLDRQTHTPAAVRPDLEKRTSAQDPEAALPTPEAMPDGEHAPRTLSKVQTFGLIATCTTAMMLNTSLNTAVAIALPTMGEDLGIPNYRLQWVISAYTLSSGCLLLFFGRLADLYGRKKAFLAGILVLCILSVGCGFAQTEITIDVLRGLQGTGSAAAIPASLGILAHAFPPSKTRSIAFATFAAGAPVGAAVGSAIGGVLTQLTEKTWRSTFWFMAGLSAATFLGGLLSFDADQPSTEKDRRVDWLGAFLITAGLVLVVFTLSDGTIAPDGWKTPYIIALLIIGVLLTIGYVLWEAFLERKLDAHSPAWWTPPPLMRVSLWGRARGKLAVTLCLALLEYGGFNCFSFWVQLYYQDYEHLSPVLTMVRLLPMFVTGVLANVIVALVVGRLPLVYLVTMGMTLTGVANLLFAVINPHAVYWAFGFPAAILSVFGADFVFASGTLFVAKVCLPHEQSVGGALFQTMTQLGSSFGLAITTIVYDAVLAKASKQAGVVVNVDGTNAPRSAQLSAYKDAFWTGCAITLFGALLAVLVLRGAGIVGHQKGSEHGSTISGDTIREEKAQTQGVYALYKQLGNTTYEFRKYLLNASVKRVWFYLKAPLSHVSHVCDIDPARTRRPGDAPLPEDGVGNKLFNERHPSWAKNDFAYRVRSVRELVEPLSLAAMKQVYGVGIAPRGMIYTPEKMLQDVLLDSMKLLWCFEGDGPVALKPVEGCSHAAGESRGVMDQNDSGSVSKKRRGAAMEQQTACPPAKKRRRRD</sequence>
<name>S8DM03_FOMSC</name>
<dbReference type="HOGENOM" id="CLU_000960_27_0_1"/>
<evidence type="ECO:0000256" key="7">
    <source>
        <dbReference type="SAM" id="Phobius"/>
    </source>
</evidence>
<feature type="transmembrane region" description="Helical" evidence="7">
    <location>
        <begin position="246"/>
        <end position="266"/>
    </location>
</feature>
<dbReference type="EMBL" id="KE504230">
    <property type="protein sequence ID" value="EPS94511.1"/>
    <property type="molecule type" value="Genomic_DNA"/>
</dbReference>